<dbReference type="Pfam" id="PF13472">
    <property type="entry name" value="Lipase_GDSL_2"/>
    <property type="match status" value="1"/>
</dbReference>
<keyword evidence="3" id="KW-0443">Lipid metabolism</keyword>
<comment type="caution">
    <text evidence="6">The sequence shown here is derived from an EMBL/GenBank/DDBJ whole genome shotgun (WGS) entry which is preliminary data.</text>
</comment>
<dbReference type="Proteomes" id="UP000447434">
    <property type="component" value="Chromosome 1"/>
</dbReference>
<dbReference type="InterPro" id="IPR045136">
    <property type="entry name" value="Iah1-like"/>
</dbReference>
<dbReference type="PANTHER" id="PTHR14209">
    <property type="entry name" value="ISOAMYL ACETATE-HYDROLYZING ESTERASE 1"/>
    <property type="match status" value="1"/>
</dbReference>
<keyword evidence="2 6" id="KW-0378">Hydrolase</keyword>
<reference evidence="7" key="1">
    <citation type="journal article" date="2020" name="Nat. Commun.">
        <title>Genome sequence of the cluster root forming white lupin.</title>
        <authorList>
            <person name="Hufnagel B."/>
            <person name="Marques A."/>
            <person name="Soriano A."/>
            <person name="Marques L."/>
            <person name="Divol F."/>
            <person name="Doumas P."/>
            <person name="Sallet E."/>
            <person name="Mancinotti D."/>
            <person name="Carrere S."/>
            <person name="Marande W."/>
            <person name="Arribat S."/>
            <person name="Keller J."/>
            <person name="Huneau C."/>
            <person name="Blein T."/>
            <person name="Aime D."/>
            <person name="Laguerre M."/>
            <person name="Taylor J."/>
            <person name="Schubert V."/>
            <person name="Nelson M."/>
            <person name="Geu-Flores F."/>
            <person name="Crespi M."/>
            <person name="Gallardo-Guerrero K."/>
            <person name="Delaux P.-M."/>
            <person name="Salse J."/>
            <person name="Berges H."/>
            <person name="Guyot R."/>
            <person name="Gouzy J."/>
            <person name="Peret B."/>
        </authorList>
    </citation>
    <scope>NUCLEOTIDE SEQUENCE [LARGE SCALE GENOMIC DNA]</scope>
    <source>
        <strain evidence="7">cv. Amiga</strain>
    </source>
</reference>
<evidence type="ECO:0000256" key="2">
    <source>
        <dbReference type="ARBA" id="ARBA00022801"/>
    </source>
</evidence>
<dbReference type="GO" id="GO:0016042">
    <property type="term" value="P:lipid catabolic process"/>
    <property type="evidence" value="ECO:0007669"/>
    <property type="project" value="UniProtKB-KW"/>
</dbReference>
<dbReference type="AlphaFoldDB" id="A0A6A4R8Y6"/>
<comment type="similarity">
    <text evidence="1">Belongs to the 'GDSL' lipolytic enzyme family.</text>
</comment>
<evidence type="ECO:0000256" key="4">
    <source>
        <dbReference type="SAM" id="MobiDB-lite"/>
    </source>
</evidence>
<protein>
    <submittedName>
        <fullName evidence="6">Putative SGNH hydrolase-type esterase domain-containing protein</fullName>
    </submittedName>
</protein>
<dbReference type="InterPro" id="IPR013830">
    <property type="entry name" value="SGNH_hydro"/>
</dbReference>
<dbReference type="GO" id="GO:0016787">
    <property type="term" value="F:hydrolase activity"/>
    <property type="evidence" value="ECO:0007669"/>
    <property type="project" value="UniProtKB-KW"/>
</dbReference>
<name>A0A6A4R8Y6_LUPAL</name>
<gene>
    <name evidence="6" type="ORF">Lalb_Chr01g0023071</name>
</gene>
<feature type="domain" description="SGNH hydrolase-type esterase" evidence="5">
    <location>
        <begin position="80"/>
        <end position="264"/>
    </location>
</feature>
<keyword evidence="3" id="KW-0442">Lipid degradation</keyword>
<accession>A0A6A4R8Y6</accession>
<dbReference type="CDD" id="cd01838">
    <property type="entry name" value="Isoamyl_acetate_hydrolase_like"/>
    <property type="match status" value="1"/>
</dbReference>
<feature type="region of interest" description="Disordered" evidence="4">
    <location>
        <begin position="299"/>
        <end position="321"/>
    </location>
</feature>
<evidence type="ECO:0000259" key="5">
    <source>
        <dbReference type="Pfam" id="PF13472"/>
    </source>
</evidence>
<dbReference type="PANTHER" id="PTHR14209:SF21">
    <property type="entry name" value="HYDROLYZING ESTERASE-LIKE PROTEIN, PUTATIVE-RELATED"/>
    <property type="match status" value="1"/>
</dbReference>
<proteinExistence type="inferred from homology"/>
<evidence type="ECO:0000256" key="3">
    <source>
        <dbReference type="ARBA" id="ARBA00022963"/>
    </source>
</evidence>
<evidence type="ECO:0000313" key="7">
    <source>
        <dbReference type="Proteomes" id="UP000447434"/>
    </source>
</evidence>
<dbReference type="EMBL" id="WOCE01000001">
    <property type="protein sequence ID" value="KAE9622231.1"/>
    <property type="molecule type" value="Genomic_DNA"/>
</dbReference>
<dbReference type="Gene3D" id="3.40.50.1110">
    <property type="entry name" value="SGNH hydrolase"/>
    <property type="match status" value="1"/>
</dbReference>
<evidence type="ECO:0000313" key="6">
    <source>
        <dbReference type="EMBL" id="KAE9622231.1"/>
    </source>
</evidence>
<dbReference type="SUPFAM" id="SSF52266">
    <property type="entry name" value="SGNH hydrolase"/>
    <property type="match status" value="1"/>
</dbReference>
<dbReference type="FunFam" id="3.40.50.1110:FF:000002">
    <property type="entry name" value="isoamyl acetate-hydrolyzing esterase 1 homolog"/>
    <property type="match status" value="1"/>
</dbReference>
<keyword evidence="7" id="KW-1185">Reference proteome</keyword>
<dbReference type="OrthoDB" id="671439at2759"/>
<evidence type="ECO:0000256" key="1">
    <source>
        <dbReference type="ARBA" id="ARBA00008668"/>
    </source>
</evidence>
<organism evidence="6 7">
    <name type="scientific">Lupinus albus</name>
    <name type="common">White lupine</name>
    <name type="synonym">Lupinus termis</name>
    <dbReference type="NCBI Taxonomy" id="3870"/>
    <lineage>
        <taxon>Eukaryota</taxon>
        <taxon>Viridiplantae</taxon>
        <taxon>Streptophyta</taxon>
        <taxon>Embryophyta</taxon>
        <taxon>Tracheophyta</taxon>
        <taxon>Spermatophyta</taxon>
        <taxon>Magnoliopsida</taxon>
        <taxon>eudicotyledons</taxon>
        <taxon>Gunneridae</taxon>
        <taxon>Pentapetalae</taxon>
        <taxon>rosids</taxon>
        <taxon>fabids</taxon>
        <taxon>Fabales</taxon>
        <taxon>Fabaceae</taxon>
        <taxon>Papilionoideae</taxon>
        <taxon>50 kb inversion clade</taxon>
        <taxon>genistoids sensu lato</taxon>
        <taxon>core genistoids</taxon>
        <taxon>Genisteae</taxon>
        <taxon>Lupinus</taxon>
    </lineage>
</organism>
<sequence>MSTLTSTILSASFLIPRRTKTINSQNNQVLFHRNDHYLNRIVPQKKRASFCIQAQAQAQQVEASIPSSIVSPIVRPKFVLFGSSIIEYSAYEGWGATLTHLYARQVDVILRGYAGWNSRSALLILDKIFPKNATEQPSLVIVYFGGNDATHPQPNGNGSHVPLEEYTENMRKIFIHLQSLSEKTRIIFLSTPPINEKQLFGNSFPPGQLPKTNESHGIYSEAGLKLCQELNIKSIDLWSKIQEREDWKEVSFIDGIHLTNEGSKVVTREILKVIREADWEPSLHWKDMSIEFEEYSDIPIGPGGKPVDPHNSRFPHDIEWE</sequence>
<dbReference type="InterPro" id="IPR036514">
    <property type="entry name" value="SGNH_hydro_sf"/>
</dbReference>
<feature type="compositionally biased region" description="Basic and acidic residues" evidence="4">
    <location>
        <begin position="307"/>
        <end position="321"/>
    </location>
</feature>